<feature type="domain" description="ABC transporter" evidence="10">
    <location>
        <begin position="5"/>
        <end position="241"/>
    </location>
</feature>
<dbReference type="PROSITE" id="PS50893">
    <property type="entry name" value="ABC_TRANSPORTER_2"/>
    <property type="match status" value="1"/>
</dbReference>
<dbReference type="RefSeq" id="WP_209694828.1">
    <property type="nucleotide sequence ID" value="NZ_BAAAVU010000009.1"/>
</dbReference>
<dbReference type="SUPFAM" id="SSF52540">
    <property type="entry name" value="P-loop containing nucleoside triphosphate hydrolases"/>
    <property type="match status" value="1"/>
</dbReference>
<dbReference type="GO" id="GO:0005524">
    <property type="term" value="F:ATP binding"/>
    <property type="evidence" value="ECO:0007669"/>
    <property type="project" value="UniProtKB-KW"/>
</dbReference>
<dbReference type="EMBL" id="JAGINT010000001">
    <property type="protein sequence ID" value="MBP2352004.1"/>
    <property type="molecule type" value="Genomic_DNA"/>
</dbReference>
<organism evidence="11 12">
    <name type="scientific">Kribbella aluminosa</name>
    <dbReference type="NCBI Taxonomy" id="416017"/>
    <lineage>
        <taxon>Bacteria</taxon>
        <taxon>Bacillati</taxon>
        <taxon>Actinomycetota</taxon>
        <taxon>Actinomycetes</taxon>
        <taxon>Propionibacteriales</taxon>
        <taxon>Kribbellaceae</taxon>
        <taxon>Kribbella</taxon>
    </lineage>
</organism>
<keyword evidence="6 11" id="KW-0067">ATP-binding</keyword>
<comment type="subcellular location">
    <subcellularLocation>
        <location evidence="1">Cell membrane</location>
        <topology evidence="1">Peripheral membrane protein</topology>
    </subcellularLocation>
</comment>
<dbReference type="InterPro" id="IPR003593">
    <property type="entry name" value="AAA+_ATPase"/>
</dbReference>
<keyword evidence="2" id="KW-0813">Transport</keyword>
<evidence type="ECO:0000256" key="7">
    <source>
        <dbReference type="ARBA" id="ARBA00023004"/>
    </source>
</evidence>
<accession>A0ABS4UK71</accession>
<dbReference type="InterPro" id="IPR003439">
    <property type="entry name" value="ABC_transporter-like_ATP-bd"/>
</dbReference>
<keyword evidence="3" id="KW-1003">Cell membrane</keyword>
<dbReference type="CDD" id="cd03214">
    <property type="entry name" value="ABC_Iron-Siderophores_B12_Hemin"/>
    <property type="match status" value="1"/>
</dbReference>
<protein>
    <submittedName>
        <fullName evidence="11">Iron complex transport system ATP-binding protein</fullName>
    </submittedName>
</protein>
<evidence type="ECO:0000256" key="3">
    <source>
        <dbReference type="ARBA" id="ARBA00022475"/>
    </source>
</evidence>
<dbReference type="InterPro" id="IPR017871">
    <property type="entry name" value="ABC_transporter-like_CS"/>
</dbReference>
<dbReference type="PROSITE" id="PS00211">
    <property type="entry name" value="ABC_TRANSPORTER_1"/>
    <property type="match status" value="1"/>
</dbReference>
<gene>
    <name evidence="11" type="ORF">JOF29_003087</name>
</gene>
<evidence type="ECO:0000256" key="8">
    <source>
        <dbReference type="ARBA" id="ARBA00023065"/>
    </source>
</evidence>
<reference evidence="11 12" key="1">
    <citation type="submission" date="2021-03" db="EMBL/GenBank/DDBJ databases">
        <title>Sequencing the genomes of 1000 actinobacteria strains.</title>
        <authorList>
            <person name="Klenk H.-P."/>
        </authorList>
    </citation>
    <scope>NUCLEOTIDE SEQUENCE [LARGE SCALE GENOMIC DNA]</scope>
    <source>
        <strain evidence="11 12">DSM 18824</strain>
    </source>
</reference>
<evidence type="ECO:0000256" key="2">
    <source>
        <dbReference type="ARBA" id="ARBA00022448"/>
    </source>
</evidence>
<keyword evidence="9" id="KW-0472">Membrane</keyword>
<dbReference type="Pfam" id="PF00005">
    <property type="entry name" value="ABC_tran"/>
    <property type="match status" value="1"/>
</dbReference>
<keyword evidence="8" id="KW-0406">Ion transport</keyword>
<keyword evidence="7" id="KW-0408">Iron</keyword>
<evidence type="ECO:0000256" key="4">
    <source>
        <dbReference type="ARBA" id="ARBA00022496"/>
    </source>
</evidence>
<keyword evidence="5" id="KW-0547">Nucleotide-binding</keyword>
<sequence>MTSRLRTENLRLSYGPLVVIPDLSLEIEEGAVTSLVGRNGCGKSTLLRCIGRLLDQRSGRVLLDGKEIATIPSRTLAQQLAILPQGPTAPEGMTVMDLVEHGRYPHRQFLGIKSDEDRQTVAWALDQTGMTDLAHRPLERLSGGQRQRAWIAMALAQDTRIILLDEPTTFLDVAYQLELMELLRRLNHEHGTTILMVLHDLNQAAAYSDRMVAVRGGDVYANGRPDEVLTQDMVRDVFGIESDVIADPRTGSPLCIPYALAPKVASLPPLLSPGREAL</sequence>
<keyword evidence="12" id="KW-1185">Reference proteome</keyword>
<dbReference type="Proteomes" id="UP000755585">
    <property type="component" value="Unassembled WGS sequence"/>
</dbReference>
<evidence type="ECO:0000256" key="5">
    <source>
        <dbReference type="ARBA" id="ARBA00022741"/>
    </source>
</evidence>
<evidence type="ECO:0000256" key="1">
    <source>
        <dbReference type="ARBA" id="ARBA00004202"/>
    </source>
</evidence>
<evidence type="ECO:0000313" key="12">
    <source>
        <dbReference type="Proteomes" id="UP000755585"/>
    </source>
</evidence>
<dbReference type="SMART" id="SM00382">
    <property type="entry name" value="AAA"/>
    <property type="match status" value="1"/>
</dbReference>
<evidence type="ECO:0000313" key="11">
    <source>
        <dbReference type="EMBL" id="MBP2352004.1"/>
    </source>
</evidence>
<comment type="caution">
    <text evidence="11">The sequence shown here is derived from an EMBL/GenBank/DDBJ whole genome shotgun (WGS) entry which is preliminary data.</text>
</comment>
<name>A0ABS4UK71_9ACTN</name>
<dbReference type="PANTHER" id="PTHR42771">
    <property type="entry name" value="IRON(3+)-HYDROXAMATE IMPORT ATP-BINDING PROTEIN FHUC"/>
    <property type="match status" value="1"/>
</dbReference>
<dbReference type="InterPro" id="IPR027417">
    <property type="entry name" value="P-loop_NTPase"/>
</dbReference>
<keyword evidence="4" id="KW-0410">Iron transport</keyword>
<dbReference type="PANTHER" id="PTHR42771:SF2">
    <property type="entry name" value="IRON(3+)-HYDROXAMATE IMPORT ATP-BINDING PROTEIN FHUC"/>
    <property type="match status" value="1"/>
</dbReference>
<evidence type="ECO:0000256" key="6">
    <source>
        <dbReference type="ARBA" id="ARBA00022840"/>
    </source>
</evidence>
<evidence type="ECO:0000256" key="9">
    <source>
        <dbReference type="ARBA" id="ARBA00023136"/>
    </source>
</evidence>
<dbReference type="Gene3D" id="3.40.50.300">
    <property type="entry name" value="P-loop containing nucleotide triphosphate hydrolases"/>
    <property type="match status" value="1"/>
</dbReference>
<dbReference type="InterPro" id="IPR051535">
    <property type="entry name" value="Siderophore_ABC-ATPase"/>
</dbReference>
<proteinExistence type="predicted"/>
<evidence type="ECO:0000259" key="10">
    <source>
        <dbReference type="PROSITE" id="PS50893"/>
    </source>
</evidence>